<accession>S9UFU4</accession>
<dbReference type="AlphaFoldDB" id="S9UFU4"/>
<proteinExistence type="predicted"/>
<reference evidence="2 3" key="1">
    <citation type="journal article" date="2013" name="PLoS ONE">
        <title>Predicting the Proteins of Angomonas deanei, Strigomonas culicis and Their Respective Endosymbionts Reveals New Aspects of the Trypanosomatidae Family.</title>
        <authorList>
            <person name="Motta M.C."/>
            <person name="Martins A.C."/>
            <person name="de Souza S.S."/>
            <person name="Catta-Preta C.M."/>
            <person name="Silva R."/>
            <person name="Klein C.C."/>
            <person name="de Almeida L.G."/>
            <person name="de Lima Cunha O."/>
            <person name="Ciapina L.P."/>
            <person name="Brocchi M."/>
            <person name="Colabardini A.C."/>
            <person name="de Araujo Lima B."/>
            <person name="Machado C.R."/>
            <person name="de Almeida Soares C.M."/>
            <person name="Probst C.M."/>
            <person name="de Menezes C.B."/>
            <person name="Thompson C.E."/>
            <person name="Bartholomeu D.C."/>
            <person name="Gradia D.F."/>
            <person name="Pavoni D.P."/>
            <person name="Grisard E.C."/>
            <person name="Fantinatti-Garboggini F."/>
            <person name="Marchini F.K."/>
            <person name="Rodrigues-Luiz G.F."/>
            <person name="Wagner G."/>
            <person name="Goldman G.H."/>
            <person name="Fietto J.L."/>
            <person name="Elias M.C."/>
            <person name="Goldman M.H."/>
            <person name="Sagot M.F."/>
            <person name="Pereira M."/>
            <person name="Stoco P.H."/>
            <person name="de Mendonca-Neto R.P."/>
            <person name="Teixeira S.M."/>
            <person name="Maciel T.E."/>
            <person name="de Oliveira Mendes T.A."/>
            <person name="Urmenyi T.P."/>
            <person name="de Souza W."/>
            <person name="Schenkman S."/>
            <person name="de Vasconcelos A.T."/>
        </authorList>
    </citation>
    <scope>NUCLEOTIDE SEQUENCE [LARGE SCALE GENOMIC DNA]</scope>
</reference>
<evidence type="ECO:0000313" key="2">
    <source>
        <dbReference type="EMBL" id="EPY27793.1"/>
    </source>
</evidence>
<name>S9UFU4_9TRYP</name>
<dbReference type="EMBL" id="ATMH01005545">
    <property type="protein sequence ID" value="EPY27793.1"/>
    <property type="molecule type" value="Genomic_DNA"/>
</dbReference>
<dbReference type="SUPFAM" id="SSF54529">
    <property type="entry name" value="Mitochondrial glycoprotein MAM33-like"/>
    <property type="match status" value="1"/>
</dbReference>
<evidence type="ECO:0000313" key="3">
    <source>
        <dbReference type="Proteomes" id="UP000015354"/>
    </source>
</evidence>
<gene>
    <name evidence="2" type="ORF">STCU_05545</name>
</gene>
<sequence>MALSVIRRHSRTIPSQFDLSHRIGNPQFFLIKETPLFSMFVCGNGKNSVPSVRKDQNSSTSTGKKRTLKSNRTLGTRFRCFITSSSSLFPFSIDVGCRSLCGQIVFDSACFFEGNIDPTEGPESIHDQFYRGPNLTFAELVNVVVGNTTVPPLSNSPQELNRFFDDSISFASSYDTRYGHWPVHTTSKEVSDSIADLLQLMGLSDSLAEFVASESKAIGALELSLWREISRDNTKRV</sequence>
<feature type="region of interest" description="Disordered" evidence="1">
    <location>
        <begin position="49"/>
        <end position="68"/>
    </location>
</feature>
<protein>
    <submittedName>
        <fullName evidence="2">Uncharacterized protein</fullName>
    </submittedName>
</protein>
<evidence type="ECO:0000256" key="1">
    <source>
        <dbReference type="SAM" id="MobiDB-lite"/>
    </source>
</evidence>
<keyword evidence="3" id="KW-1185">Reference proteome</keyword>
<organism evidence="2 3">
    <name type="scientific">Strigomonas culicis</name>
    <dbReference type="NCBI Taxonomy" id="28005"/>
    <lineage>
        <taxon>Eukaryota</taxon>
        <taxon>Discoba</taxon>
        <taxon>Euglenozoa</taxon>
        <taxon>Kinetoplastea</taxon>
        <taxon>Metakinetoplastina</taxon>
        <taxon>Trypanosomatida</taxon>
        <taxon>Trypanosomatidae</taxon>
        <taxon>Strigomonadinae</taxon>
        <taxon>Strigomonas</taxon>
    </lineage>
</organism>
<dbReference type="Proteomes" id="UP000015354">
    <property type="component" value="Unassembled WGS sequence"/>
</dbReference>
<comment type="caution">
    <text evidence="2">The sequence shown here is derived from an EMBL/GenBank/DDBJ whole genome shotgun (WGS) entry which is preliminary data.</text>
</comment>
<dbReference type="InterPro" id="IPR036561">
    <property type="entry name" value="MAM33_sf"/>
</dbReference>